<keyword evidence="1" id="KW-0711">Selenium</keyword>
<organism evidence="3 4">
    <name type="scientific">Tropicibacter oceani</name>
    <dbReference type="NCBI Taxonomy" id="3058420"/>
    <lineage>
        <taxon>Bacteria</taxon>
        <taxon>Pseudomonadati</taxon>
        <taxon>Pseudomonadota</taxon>
        <taxon>Alphaproteobacteria</taxon>
        <taxon>Rhodobacterales</taxon>
        <taxon>Roseobacteraceae</taxon>
        <taxon>Tropicibacter</taxon>
    </lineage>
</organism>
<dbReference type="PROSITE" id="PS50206">
    <property type="entry name" value="RHODANESE_3"/>
    <property type="match status" value="1"/>
</dbReference>
<protein>
    <submittedName>
        <fullName evidence="3">tRNA 2-selenouridine(34) synthase MnmH</fullName>
        <ecNumber evidence="3">2.5.1.-</ecNumber>
    </submittedName>
</protein>
<evidence type="ECO:0000256" key="1">
    <source>
        <dbReference type="ARBA" id="ARBA00023266"/>
    </source>
</evidence>
<dbReference type="PANTHER" id="PTHR30401:SF0">
    <property type="entry name" value="TRNA 2-SELENOURIDINE SYNTHASE"/>
    <property type="match status" value="1"/>
</dbReference>
<dbReference type="InterPro" id="IPR036873">
    <property type="entry name" value="Rhodanese-like_dom_sf"/>
</dbReference>
<dbReference type="PROSITE" id="PS00380">
    <property type="entry name" value="RHODANESE_1"/>
    <property type="match status" value="1"/>
</dbReference>
<dbReference type="SUPFAM" id="SSF52821">
    <property type="entry name" value="Rhodanese/Cell cycle control phosphatase"/>
    <property type="match status" value="1"/>
</dbReference>
<dbReference type="NCBIfam" id="NF008752">
    <property type="entry name" value="PRK11784.1-4"/>
    <property type="match status" value="1"/>
</dbReference>
<dbReference type="InterPro" id="IPR001307">
    <property type="entry name" value="Thiosulphate_STrfase_CS"/>
</dbReference>
<dbReference type="InterPro" id="IPR001763">
    <property type="entry name" value="Rhodanese-like_dom"/>
</dbReference>
<name>A0ABY8QGI8_9RHOB</name>
<dbReference type="CDD" id="cd01520">
    <property type="entry name" value="RHOD_YbbB"/>
    <property type="match status" value="1"/>
</dbReference>
<keyword evidence="4" id="KW-1185">Reference proteome</keyword>
<dbReference type="Gene3D" id="3.40.250.10">
    <property type="entry name" value="Rhodanese-like domain"/>
    <property type="match status" value="1"/>
</dbReference>
<feature type="domain" description="Rhodanese" evidence="2">
    <location>
        <begin position="13"/>
        <end position="135"/>
    </location>
</feature>
<dbReference type="GO" id="GO:0016740">
    <property type="term" value="F:transferase activity"/>
    <property type="evidence" value="ECO:0007669"/>
    <property type="project" value="UniProtKB-KW"/>
</dbReference>
<dbReference type="InterPro" id="IPR017582">
    <property type="entry name" value="SelU"/>
</dbReference>
<dbReference type="NCBIfam" id="NF008750">
    <property type="entry name" value="PRK11784.1-2"/>
    <property type="match status" value="1"/>
</dbReference>
<dbReference type="RefSeq" id="WP_282300377.1">
    <property type="nucleotide sequence ID" value="NZ_CP124616.1"/>
</dbReference>
<dbReference type="EMBL" id="CP124616">
    <property type="protein sequence ID" value="WGW03746.1"/>
    <property type="molecule type" value="Genomic_DNA"/>
</dbReference>
<evidence type="ECO:0000259" key="2">
    <source>
        <dbReference type="PROSITE" id="PS50206"/>
    </source>
</evidence>
<dbReference type="InterPro" id="IPR058840">
    <property type="entry name" value="AAA_SelU"/>
</dbReference>
<dbReference type="Pfam" id="PF00581">
    <property type="entry name" value="Rhodanese"/>
    <property type="match status" value="1"/>
</dbReference>
<dbReference type="Pfam" id="PF26341">
    <property type="entry name" value="AAA_SelU"/>
    <property type="match status" value="1"/>
</dbReference>
<sequence length="352" mass="38540">MALCFETLGDLLNHDFDTVIDVRSPAEFAEDHVPGAINLPVLDNEERARVGTMYKQVSPFKARKIGAALVFRNASAHIEGPLAHHEGDWRPLVYCWRGGQRSGSFAWMLREIGWRSETIQGGYKSFRRLVTAALYDNPLPHRLIQLGGYTGTAKTALLPRLQALGVQVLDLEGIARHRGSLLGGMPGGQPSQKAFEADLAGQLHALDPARPVLVEAESSKIGEINLPPSLWDAMKSAPWIEVSAPVEARARYLAEAYEDILADADRLRARLAPLRYHRGHALVDHWDSLIAANDRLGLCASLAADHYDPAYERSMRAIAPSVAERVPTQSLDDAALTDLAGRLAQAVQRISG</sequence>
<proteinExistence type="predicted"/>
<reference evidence="3 4" key="1">
    <citation type="submission" date="2023-05" db="EMBL/GenBank/DDBJ databases">
        <title>YMD87, complete Genome.</title>
        <authorList>
            <person name="Zhang J."/>
            <person name="Xu X."/>
        </authorList>
    </citation>
    <scope>NUCLEOTIDE SEQUENCE [LARGE SCALE GENOMIC DNA]</scope>
    <source>
        <strain evidence="3 4">YMD87</strain>
    </source>
</reference>
<accession>A0ABY8QGI8</accession>
<evidence type="ECO:0000313" key="3">
    <source>
        <dbReference type="EMBL" id="WGW03746.1"/>
    </source>
</evidence>
<dbReference type="PANTHER" id="PTHR30401">
    <property type="entry name" value="TRNA 2-SELENOURIDINE SYNTHASE"/>
    <property type="match status" value="1"/>
</dbReference>
<dbReference type="EC" id="2.5.1.-" evidence="3"/>
<keyword evidence="3" id="KW-0808">Transferase</keyword>
<dbReference type="Proteomes" id="UP001241605">
    <property type="component" value="Chromosome"/>
</dbReference>
<gene>
    <name evidence="3" type="primary">mnmH</name>
    <name evidence="3" type="ORF">QF118_17795</name>
</gene>
<evidence type="ECO:0000313" key="4">
    <source>
        <dbReference type="Proteomes" id="UP001241605"/>
    </source>
</evidence>
<dbReference type="SMART" id="SM00450">
    <property type="entry name" value="RHOD"/>
    <property type="match status" value="1"/>
</dbReference>
<dbReference type="NCBIfam" id="TIGR03167">
    <property type="entry name" value="tRNA_sel_U_synt"/>
    <property type="match status" value="1"/>
</dbReference>